<dbReference type="KEGG" id="rgu:A4W93_23190"/>
<dbReference type="STRING" id="946333.A4W93_23190"/>
<reference evidence="1 2" key="1">
    <citation type="submission" date="2016-04" db="EMBL/GenBank/DDBJ databases">
        <title>Complete genome sequence of natural rubber-degrading, novel Gram-negative bacterium, Rhizobacter gummiphilus strain NS21.</title>
        <authorList>
            <person name="Tabata M."/>
            <person name="Kasai D."/>
            <person name="Fukuda M."/>
        </authorList>
    </citation>
    <scope>NUCLEOTIDE SEQUENCE [LARGE SCALE GENOMIC DNA]</scope>
    <source>
        <strain evidence="1 2">NS21</strain>
    </source>
</reference>
<dbReference type="InterPro" id="IPR009081">
    <property type="entry name" value="PP-bd_ACP"/>
</dbReference>
<dbReference type="OrthoDB" id="5326335at2"/>
<organism evidence="1 2">
    <name type="scientific">Piscinibacter gummiphilus</name>
    <dbReference type="NCBI Taxonomy" id="946333"/>
    <lineage>
        <taxon>Bacteria</taxon>
        <taxon>Pseudomonadati</taxon>
        <taxon>Pseudomonadota</taxon>
        <taxon>Betaproteobacteria</taxon>
        <taxon>Burkholderiales</taxon>
        <taxon>Sphaerotilaceae</taxon>
        <taxon>Piscinibacter</taxon>
    </lineage>
</organism>
<dbReference type="AlphaFoldDB" id="A0A1W6LEB4"/>
<dbReference type="RefSeq" id="WP_085752884.1">
    <property type="nucleotide sequence ID" value="NZ_BSPR01000018.1"/>
</dbReference>
<dbReference type="Pfam" id="PF00550">
    <property type="entry name" value="PP-binding"/>
    <property type="match status" value="1"/>
</dbReference>
<keyword evidence="2" id="KW-1185">Reference proteome</keyword>
<dbReference type="InterPro" id="IPR036736">
    <property type="entry name" value="ACP-like_sf"/>
</dbReference>
<protein>
    <submittedName>
        <fullName evidence="1">Acyl carrier protein</fullName>
    </submittedName>
</protein>
<accession>A0A1W6LEB4</accession>
<gene>
    <name evidence="1" type="ORF">A4W93_23190</name>
</gene>
<dbReference type="PROSITE" id="PS50075">
    <property type="entry name" value="CARRIER"/>
    <property type="match status" value="1"/>
</dbReference>
<dbReference type="Proteomes" id="UP000193427">
    <property type="component" value="Chromosome"/>
</dbReference>
<sequence length="82" mass="9061">MSQDTTYAKLTEIFHDVFDDDSIAVTPELTADDVDEWDSLSHIRLVLAVEKKFGLKFSAAEVGRLKNVGEFVSLIEAKATTA</sequence>
<name>A0A1W6LEB4_9BURK</name>
<evidence type="ECO:0000313" key="2">
    <source>
        <dbReference type="Proteomes" id="UP000193427"/>
    </source>
</evidence>
<dbReference type="SUPFAM" id="SSF47336">
    <property type="entry name" value="ACP-like"/>
    <property type="match status" value="1"/>
</dbReference>
<proteinExistence type="predicted"/>
<evidence type="ECO:0000313" key="1">
    <source>
        <dbReference type="EMBL" id="ARN22579.1"/>
    </source>
</evidence>
<dbReference type="EMBL" id="CP015118">
    <property type="protein sequence ID" value="ARN22579.1"/>
    <property type="molecule type" value="Genomic_DNA"/>
</dbReference>
<dbReference type="Gene3D" id="1.10.1200.10">
    <property type="entry name" value="ACP-like"/>
    <property type="match status" value="1"/>
</dbReference>